<dbReference type="Proteomes" id="UP001428817">
    <property type="component" value="Unassembled WGS sequence"/>
</dbReference>
<comment type="caution">
    <text evidence="1">The sequence shown here is derived from an EMBL/GenBank/DDBJ whole genome shotgun (WGS) entry which is preliminary data.</text>
</comment>
<sequence length="326" mass="34722">MKLSAELAATSVVAGLPSGVSGDKIGATSVDELRASFARLRLLDDQLGGGDTFRVYLSEVENLAALLKRGGFATPVQRELQILFAEQTQQAGWAAFDAGWQQKATSLFERSFEAAKEANSAELAGNALALRSYQLLSNGTLAPELTDKSLMIAADTVHPAVKSLLYQRGAWTYAVAGRVGQTAEALGRASEALADSAAAGPAPDWAAWAHNPLELQIMTGRCWSVLHRPIRAITALEAAMGQYDDSHARDKALYLSWLADAYLDAGEVEHAAVVAGRALDLATNVASTRPRERFAALLGRLEPHKTVAEVGELFVRSPLDPVQVGS</sequence>
<reference evidence="2" key="1">
    <citation type="journal article" date="2019" name="Int. J. Syst. Evol. Microbiol.">
        <title>The Global Catalogue of Microorganisms (GCM) 10K type strain sequencing project: providing services to taxonomists for standard genome sequencing and annotation.</title>
        <authorList>
            <consortium name="The Broad Institute Genomics Platform"/>
            <consortium name="The Broad Institute Genome Sequencing Center for Infectious Disease"/>
            <person name="Wu L."/>
            <person name="Ma J."/>
        </authorList>
    </citation>
    <scope>NUCLEOTIDE SEQUENCE [LARGE SCALE GENOMIC DNA]</scope>
    <source>
        <strain evidence="2">JCM 18303</strain>
    </source>
</reference>
<proteinExistence type="predicted"/>
<dbReference type="InterPro" id="IPR011990">
    <property type="entry name" value="TPR-like_helical_dom_sf"/>
</dbReference>
<dbReference type="SUPFAM" id="SSF48452">
    <property type="entry name" value="TPR-like"/>
    <property type="match status" value="1"/>
</dbReference>
<evidence type="ECO:0008006" key="3">
    <source>
        <dbReference type="Google" id="ProtNLM"/>
    </source>
</evidence>
<protein>
    <recommendedName>
        <fullName evidence="3">XRE family transcriptional regulator</fullName>
    </recommendedName>
</protein>
<dbReference type="Gene3D" id="1.25.40.10">
    <property type="entry name" value="Tetratricopeptide repeat domain"/>
    <property type="match status" value="1"/>
</dbReference>
<evidence type="ECO:0000313" key="2">
    <source>
        <dbReference type="Proteomes" id="UP001428817"/>
    </source>
</evidence>
<organism evidence="1 2">
    <name type="scientific">Pseudonocardia eucalypti</name>
    <dbReference type="NCBI Taxonomy" id="648755"/>
    <lineage>
        <taxon>Bacteria</taxon>
        <taxon>Bacillati</taxon>
        <taxon>Actinomycetota</taxon>
        <taxon>Actinomycetes</taxon>
        <taxon>Pseudonocardiales</taxon>
        <taxon>Pseudonocardiaceae</taxon>
        <taxon>Pseudonocardia</taxon>
    </lineage>
</organism>
<dbReference type="RefSeq" id="WP_221498477.1">
    <property type="nucleotide sequence ID" value="NZ_BAABJP010000010.1"/>
</dbReference>
<evidence type="ECO:0000313" key="1">
    <source>
        <dbReference type="EMBL" id="GAA5155174.1"/>
    </source>
</evidence>
<name>A0ABP9Q0W2_9PSEU</name>
<gene>
    <name evidence="1" type="ORF">GCM10023321_28070</name>
</gene>
<dbReference type="EMBL" id="BAABJP010000010">
    <property type="protein sequence ID" value="GAA5155174.1"/>
    <property type="molecule type" value="Genomic_DNA"/>
</dbReference>
<accession>A0ABP9Q0W2</accession>
<keyword evidence="2" id="KW-1185">Reference proteome</keyword>